<name>A0A4D9DH06_9SAUR</name>
<dbReference type="Pfam" id="PF02758">
    <property type="entry name" value="PYRIN"/>
    <property type="match status" value="1"/>
</dbReference>
<protein>
    <submittedName>
        <fullName evidence="9">BTB/POZ domain-containing protein KCTD12</fullName>
    </submittedName>
</protein>
<dbReference type="GO" id="GO:0061702">
    <property type="term" value="C:canonical inflammasome complex"/>
    <property type="evidence" value="ECO:0007669"/>
    <property type="project" value="UniProtKB-SubCell"/>
</dbReference>
<evidence type="ECO:0000256" key="1">
    <source>
        <dbReference type="ARBA" id="ARBA00004110"/>
    </source>
</evidence>
<dbReference type="Pfam" id="PF00619">
    <property type="entry name" value="CARD"/>
    <property type="match status" value="1"/>
</dbReference>
<keyword evidence="3" id="KW-0399">Innate immunity</keyword>
<dbReference type="InterPro" id="IPR011029">
    <property type="entry name" value="DEATH-like_dom_sf"/>
</dbReference>
<dbReference type="InterPro" id="IPR051249">
    <property type="entry name" value="NLRP_Inflammasome"/>
</dbReference>
<dbReference type="STRING" id="55544.A0A4D9DH06"/>
<dbReference type="OrthoDB" id="9424706at2759"/>
<dbReference type="AlphaFoldDB" id="A0A4D9DH06"/>
<evidence type="ECO:0000313" key="9">
    <source>
        <dbReference type="EMBL" id="TFJ96656.1"/>
    </source>
</evidence>
<dbReference type="InterPro" id="IPR004020">
    <property type="entry name" value="DAPIN"/>
</dbReference>
<dbReference type="PROSITE" id="PS50824">
    <property type="entry name" value="DAPIN"/>
    <property type="match status" value="1"/>
</dbReference>
<dbReference type="Gene3D" id="1.10.533.10">
    <property type="entry name" value="Death Domain, Fas"/>
    <property type="match status" value="2"/>
</dbReference>
<dbReference type="CDD" id="cd08330">
    <property type="entry name" value="CARD_ASC_NALP1"/>
    <property type="match status" value="1"/>
</dbReference>
<dbReference type="GO" id="GO:0042981">
    <property type="term" value="P:regulation of apoptotic process"/>
    <property type="evidence" value="ECO:0007669"/>
    <property type="project" value="InterPro"/>
</dbReference>
<keyword evidence="5" id="KW-0395">Inflammatory response</keyword>
<comment type="caution">
    <text evidence="9">The sequence shown here is derived from an EMBL/GenBank/DDBJ whole genome shotgun (WGS) entry which is preliminary data.</text>
</comment>
<evidence type="ECO:0000256" key="5">
    <source>
        <dbReference type="ARBA" id="ARBA00023198"/>
    </source>
</evidence>
<dbReference type="SMART" id="SM01289">
    <property type="entry name" value="PYRIN"/>
    <property type="match status" value="1"/>
</dbReference>
<feature type="domain" description="Pyrin" evidence="8">
    <location>
        <begin position="1"/>
        <end position="93"/>
    </location>
</feature>
<comment type="subcellular location">
    <subcellularLocation>
        <location evidence="1">Inflammasome</location>
    </subcellularLocation>
</comment>
<dbReference type="GO" id="GO:0045087">
    <property type="term" value="P:innate immune response"/>
    <property type="evidence" value="ECO:0007669"/>
    <property type="project" value="UniProtKB-KW"/>
</dbReference>
<dbReference type="PROSITE" id="PS50209">
    <property type="entry name" value="CARD"/>
    <property type="match status" value="1"/>
</dbReference>
<accession>A0A4D9DH06</accession>
<dbReference type="Proteomes" id="UP000297703">
    <property type="component" value="Unassembled WGS sequence"/>
</dbReference>
<keyword evidence="6" id="KW-1271">Inflammasome</keyword>
<evidence type="ECO:0000256" key="6">
    <source>
        <dbReference type="ARBA" id="ARBA00023233"/>
    </source>
</evidence>
<evidence type="ECO:0000256" key="3">
    <source>
        <dbReference type="ARBA" id="ARBA00022588"/>
    </source>
</evidence>
<organism evidence="9 10">
    <name type="scientific">Platysternon megacephalum</name>
    <name type="common">big-headed turtle</name>
    <dbReference type="NCBI Taxonomy" id="55544"/>
    <lineage>
        <taxon>Eukaryota</taxon>
        <taxon>Metazoa</taxon>
        <taxon>Chordata</taxon>
        <taxon>Craniata</taxon>
        <taxon>Vertebrata</taxon>
        <taxon>Euteleostomi</taxon>
        <taxon>Archelosauria</taxon>
        <taxon>Testudinata</taxon>
        <taxon>Testudines</taxon>
        <taxon>Cryptodira</taxon>
        <taxon>Durocryptodira</taxon>
        <taxon>Testudinoidea</taxon>
        <taxon>Platysternidae</taxon>
        <taxon>Platysternon</taxon>
    </lineage>
</organism>
<reference evidence="9 10" key="2">
    <citation type="submission" date="2019-04" db="EMBL/GenBank/DDBJ databases">
        <title>The genome sequence of big-headed turtle.</title>
        <authorList>
            <person name="Gong S."/>
        </authorList>
    </citation>
    <scope>NUCLEOTIDE SEQUENCE [LARGE SCALE GENOMIC DNA]</scope>
    <source>
        <strain evidence="9">DO16091913</strain>
        <tissue evidence="9">Muscle</tissue>
    </source>
</reference>
<evidence type="ECO:0000259" key="7">
    <source>
        <dbReference type="PROSITE" id="PS50209"/>
    </source>
</evidence>
<dbReference type="CDD" id="cd08321">
    <property type="entry name" value="Pyrin_ASC-like"/>
    <property type="match status" value="1"/>
</dbReference>
<evidence type="ECO:0000259" key="8">
    <source>
        <dbReference type="PROSITE" id="PS50824"/>
    </source>
</evidence>
<reference evidence="9 10" key="1">
    <citation type="submission" date="2019-04" db="EMBL/GenBank/DDBJ databases">
        <title>Draft genome of the big-headed turtle Platysternon megacephalum.</title>
        <authorList>
            <person name="Gong S."/>
        </authorList>
    </citation>
    <scope>NUCLEOTIDE SEQUENCE [LARGE SCALE GENOMIC DNA]</scope>
    <source>
        <strain evidence="9">DO16091913</strain>
        <tissue evidence="9">Muscle</tissue>
    </source>
</reference>
<dbReference type="GO" id="GO:0006954">
    <property type="term" value="P:inflammatory response"/>
    <property type="evidence" value="ECO:0007669"/>
    <property type="project" value="UniProtKB-KW"/>
</dbReference>
<keyword evidence="2" id="KW-0963">Cytoplasm</keyword>
<sequence>MENQLRISDLLQSALDNLLQEDFKRFKDKLSHSGFERKGNIPRGRLENADRIDTKNLLMKFYGGVAAVDVTIEVFTQINLRESAAKLREEREKDLHPNGKPSELSAKGEHFVNRHRADLIQRVCMVDSIIDMLYGTVLDEEQYQSIRAEKINPDKMRKLYEFMPSWNWYCKEQLYQALKAKNKFLIEELESK</sequence>
<keyword evidence="4" id="KW-0391">Immunity</keyword>
<dbReference type="PANTHER" id="PTHR46985:SF2">
    <property type="entry name" value="APOPTOSIS-ASSOCIATED SPECK-LIKE PROTEIN CONTAINING A CARD"/>
    <property type="match status" value="1"/>
</dbReference>
<dbReference type="PANTHER" id="PTHR46985">
    <property type="entry name" value="NACHT, LRR AND PYD DOMAINS-CONTAINING PROTEIN 1"/>
    <property type="match status" value="1"/>
</dbReference>
<dbReference type="EMBL" id="QXTE01000613">
    <property type="protein sequence ID" value="TFJ96656.1"/>
    <property type="molecule type" value="Genomic_DNA"/>
</dbReference>
<feature type="domain" description="CARD" evidence="7">
    <location>
        <begin position="104"/>
        <end position="192"/>
    </location>
</feature>
<dbReference type="InterPro" id="IPR001315">
    <property type="entry name" value="CARD"/>
</dbReference>
<dbReference type="InterPro" id="IPR033516">
    <property type="entry name" value="CARD8/ASC/NALP1_CARD"/>
</dbReference>
<dbReference type="SUPFAM" id="SSF47986">
    <property type="entry name" value="DEATH domain"/>
    <property type="match status" value="2"/>
</dbReference>
<gene>
    <name evidence="9" type="ORF">DR999_PMT21544</name>
</gene>
<keyword evidence="10" id="KW-1185">Reference proteome</keyword>
<dbReference type="FunFam" id="1.10.533.10:FF:000013">
    <property type="entry name" value="Apoptosis-associated speck-like protein containing a CARD"/>
    <property type="match status" value="1"/>
</dbReference>
<proteinExistence type="predicted"/>
<evidence type="ECO:0000313" key="10">
    <source>
        <dbReference type="Proteomes" id="UP000297703"/>
    </source>
</evidence>
<evidence type="ECO:0000256" key="2">
    <source>
        <dbReference type="ARBA" id="ARBA00022490"/>
    </source>
</evidence>
<evidence type="ECO:0000256" key="4">
    <source>
        <dbReference type="ARBA" id="ARBA00022859"/>
    </source>
</evidence>